<evidence type="ECO:0000256" key="3">
    <source>
        <dbReference type="ARBA" id="ARBA00005028"/>
    </source>
</evidence>
<accession>A0A2T0XCF8</accession>
<comment type="subunit">
    <text evidence="5">Monomer.</text>
</comment>
<evidence type="ECO:0000256" key="13">
    <source>
        <dbReference type="PIRSR" id="PIRSR005096-2"/>
    </source>
</evidence>
<evidence type="ECO:0000256" key="8">
    <source>
        <dbReference type="ARBA" id="ARBA00022837"/>
    </source>
</evidence>
<feature type="chain" id="PRO_5030056595" description="Aldose 1-epimerase" evidence="15">
    <location>
        <begin position="26"/>
        <end position="369"/>
    </location>
</feature>
<comment type="similarity">
    <text evidence="4 11">Belongs to the aldose epimerase family.</text>
</comment>
<feature type="binding site" evidence="14">
    <location>
        <begin position="106"/>
        <end position="107"/>
    </location>
    <ligand>
        <name>beta-D-galactose</name>
        <dbReference type="ChEBI" id="CHEBI:27667"/>
    </ligand>
</feature>
<dbReference type="InterPro" id="IPR011013">
    <property type="entry name" value="Gal_mutarotase_sf_dom"/>
</dbReference>
<comment type="subcellular location">
    <subcellularLocation>
        <location evidence="2">Cytoplasm</location>
    </subcellularLocation>
</comment>
<keyword evidence="15" id="KW-0732">Signal</keyword>
<dbReference type="OrthoDB" id="9779408at2"/>
<dbReference type="Gene3D" id="2.70.98.10">
    <property type="match status" value="1"/>
</dbReference>
<keyword evidence="9 11" id="KW-0413">Isomerase</keyword>
<feature type="binding site" evidence="13">
    <location>
        <position position="269"/>
    </location>
    <ligand>
        <name>beta-D-galactose</name>
        <dbReference type="ChEBI" id="CHEBI:27667"/>
    </ligand>
</feature>
<dbReference type="InterPro" id="IPR047215">
    <property type="entry name" value="Galactose_mutarotase-like"/>
</dbReference>
<dbReference type="NCBIfam" id="NF008277">
    <property type="entry name" value="PRK11055.1"/>
    <property type="match status" value="1"/>
</dbReference>
<evidence type="ECO:0000256" key="11">
    <source>
        <dbReference type="PIRNR" id="PIRNR005096"/>
    </source>
</evidence>
<evidence type="ECO:0000256" key="7">
    <source>
        <dbReference type="ARBA" id="ARBA00022553"/>
    </source>
</evidence>
<dbReference type="GO" id="GO:0006006">
    <property type="term" value="P:glucose metabolic process"/>
    <property type="evidence" value="ECO:0007669"/>
    <property type="project" value="TreeGrafter"/>
</dbReference>
<dbReference type="SUPFAM" id="SSF74650">
    <property type="entry name" value="Galactose mutarotase-like"/>
    <property type="match status" value="1"/>
</dbReference>
<comment type="caution">
    <text evidence="16">The sequence shown here is derived from an EMBL/GenBank/DDBJ whole genome shotgun (WGS) entry which is preliminary data.</text>
</comment>
<dbReference type="RefSeq" id="WP_106153908.1">
    <property type="nucleotide sequence ID" value="NZ_PVTS01000014.1"/>
</dbReference>
<evidence type="ECO:0000256" key="1">
    <source>
        <dbReference type="ARBA" id="ARBA00001913"/>
    </source>
</evidence>
<keyword evidence="6" id="KW-0963">Cytoplasm</keyword>
<dbReference type="GO" id="GO:0030246">
    <property type="term" value="F:carbohydrate binding"/>
    <property type="evidence" value="ECO:0007669"/>
    <property type="project" value="InterPro"/>
</dbReference>
<evidence type="ECO:0000256" key="12">
    <source>
        <dbReference type="PIRSR" id="PIRSR005096-1"/>
    </source>
</evidence>
<dbReference type="PROSITE" id="PS51257">
    <property type="entry name" value="PROKAR_LIPOPROTEIN"/>
    <property type="match status" value="1"/>
</dbReference>
<feature type="active site" description="Proton acceptor" evidence="12">
    <location>
        <position position="334"/>
    </location>
</feature>
<dbReference type="AlphaFoldDB" id="A0A2T0XCF8"/>
<protein>
    <recommendedName>
        <fullName evidence="11">Aldose 1-epimerase</fullName>
        <ecNumber evidence="11">5.1.3.3</ecNumber>
    </recommendedName>
</protein>
<evidence type="ECO:0000256" key="2">
    <source>
        <dbReference type="ARBA" id="ARBA00004496"/>
    </source>
</evidence>
<dbReference type="STRING" id="1168289.GCA_000259075_01283"/>
<proteinExistence type="inferred from homology"/>
<dbReference type="Proteomes" id="UP000252733">
    <property type="component" value="Unassembled WGS sequence"/>
</dbReference>
<dbReference type="PIRSF" id="PIRSF005096">
    <property type="entry name" value="GALM"/>
    <property type="match status" value="1"/>
</dbReference>
<sequence length="369" mass="40476">MRKKSLHSLFAGILGLSILSCNVPAEEAIKKESWGQTPDGKAVNLYTLKSSSGLEVKITDFGGVITTVNAPDKAGNIENVVLGFDDLSSYLEKRSFFGAIIGRYGNRIDKGQFTLNDSTYQLSLNDGPNHLHGGTNGFDQKVWEATPVETAKGPALKLTYFSKDGEEGYPGNLEVTVTYTLQGDSLIVDYLANTDKATPVNLTNHSFFNLAGEGSILNHELTIDADAYTPVNETLIPTGEIKPVEGTPFDFTTPHPIGERIDQVPGGYDHNYALNKTEKGAMTFASKLKDPESGRTMEIYTEEPGLQFYSGNFLDGSQKSGDWVFEQYNGLCLETQHFPDSPNHENFPSTILNPDETYQTRTIMVFGVE</sequence>
<dbReference type="PANTHER" id="PTHR10091">
    <property type="entry name" value="ALDOSE-1-EPIMERASE"/>
    <property type="match status" value="1"/>
</dbReference>
<keyword evidence="17" id="KW-1185">Reference proteome</keyword>
<evidence type="ECO:0000256" key="15">
    <source>
        <dbReference type="SAM" id="SignalP"/>
    </source>
</evidence>
<keyword evidence="7" id="KW-0597">Phosphoprotein</keyword>
<gene>
    <name evidence="16" type="ORF">DFO77_11319</name>
</gene>
<keyword evidence="10 11" id="KW-0119">Carbohydrate metabolism</keyword>
<evidence type="ECO:0000313" key="16">
    <source>
        <dbReference type="EMBL" id="RCW33254.1"/>
    </source>
</evidence>
<comment type="catalytic activity">
    <reaction evidence="11">
        <text>alpha-D-glucose = beta-D-glucose</text>
        <dbReference type="Rhea" id="RHEA:10264"/>
        <dbReference type="ChEBI" id="CHEBI:15903"/>
        <dbReference type="ChEBI" id="CHEBI:17925"/>
        <dbReference type="EC" id="5.1.3.3"/>
    </reaction>
</comment>
<dbReference type="InterPro" id="IPR015443">
    <property type="entry name" value="Aldose_1-epimerase"/>
</dbReference>
<evidence type="ECO:0000256" key="6">
    <source>
        <dbReference type="ARBA" id="ARBA00022490"/>
    </source>
</evidence>
<comment type="cofactor">
    <cofactor evidence="1">
        <name>Ca(2+)</name>
        <dbReference type="ChEBI" id="CHEBI:29108"/>
    </cofactor>
</comment>
<dbReference type="GO" id="GO:0033499">
    <property type="term" value="P:galactose catabolic process via UDP-galactose, Leloir pathway"/>
    <property type="evidence" value="ECO:0007669"/>
    <property type="project" value="TreeGrafter"/>
</dbReference>
<dbReference type="EMBL" id="QPIZ01000013">
    <property type="protein sequence ID" value="RCW33254.1"/>
    <property type="molecule type" value="Genomic_DNA"/>
</dbReference>
<evidence type="ECO:0000256" key="4">
    <source>
        <dbReference type="ARBA" id="ARBA00006206"/>
    </source>
</evidence>
<dbReference type="PANTHER" id="PTHR10091:SF0">
    <property type="entry name" value="GALACTOSE MUTAROTASE"/>
    <property type="match status" value="1"/>
</dbReference>
<dbReference type="InterPro" id="IPR008183">
    <property type="entry name" value="Aldose_1/G6P_1-epimerase"/>
</dbReference>
<keyword evidence="8" id="KW-0106">Calcium</keyword>
<evidence type="ECO:0000313" key="17">
    <source>
        <dbReference type="Proteomes" id="UP000252733"/>
    </source>
</evidence>
<dbReference type="UniPathway" id="UPA00242"/>
<feature type="active site" description="Proton donor" evidence="12">
    <location>
        <position position="205"/>
    </location>
</feature>
<evidence type="ECO:0000256" key="9">
    <source>
        <dbReference type="ARBA" id="ARBA00023235"/>
    </source>
</evidence>
<name>A0A2T0XCF8_9BACT</name>
<feature type="signal peptide" evidence="15">
    <location>
        <begin position="1"/>
        <end position="25"/>
    </location>
</feature>
<dbReference type="Pfam" id="PF01263">
    <property type="entry name" value="Aldose_epim"/>
    <property type="match status" value="1"/>
</dbReference>
<evidence type="ECO:0000256" key="10">
    <source>
        <dbReference type="ARBA" id="ARBA00023277"/>
    </source>
</evidence>
<dbReference type="FunFam" id="2.70.98.10:FF:000003">
    <property type="entry name" value="Aldose 1-epimerase"/>
    <property type="match status" value="1"/>
</dbReference>
<organism evidence="16 17">
    <name type="scientific">Marinilabilia salmonicolor</name>
    <dbReference type="NCBI Taxonomy" id="989"/>
    <lineage>
        <taxon>Bacteria</taxon>
        <taxon>Pseudomonadati</taxon>
        <taxon>Bacteroidota</taxon>
        <taxon>Bacteroidia</taxon>
        <taxon>Marinilabiliales</taxon>
        <taxon>Marinilabiliaceae</taxon>
        <taxon>Marinilabilia</taxon>
    </lineage>
</organism>
<dbReference type="InterPro" id="IPR014718">
    <property type="entry name" value="GH-type_carb-bd"/>
</dbReference>
<reference evidence="16 17" key="1">
    <citation type="submission" date="2018-07" db="EMBL/GenBank/DDBJ databases">
        <title>Freshwater and sediment microbial communities from various areas in North America, analyzing microbe dynamics in response to fracking.</title>
        <authorList>
            <person name="Lamendella R."/>
        </authorList>
    </citation>
    <scope>NUCLEOTIDE SEQUENCE [LARGE SCALE GENOMIC DNA]</scope>
    <source>
        <strain evidence="16 17">160A</strain>
    </source>
</reference>
<dbReference type="EC" id="5.1.3.3" evidence="11"/>
<comment type="pathway">
    <text evidence="3 11">Carbohydrate metabolism; hexose metabolism.</text>
</comment>
<dbReference type="CDD" id="cd09019">
    <property type="entry name" value="galactose_mutarotase_like"/>
    <property type="match status" value="1"/>
</dbReference>
<evidence type="ECO:0000256" key="14">
    <source>
        <dbReference type="PIRSR" id="PIRSR005096-3"/>
    </source>
</evidence>
<dbReference type="GO" id="GO:0005737">
    <property type="term" value="C:cytoplasm"/>
    <property type="evidence" value="ECO:0007669"/>
    <property type="project" value="UniProtKB-SubCell"/>
</dbReference>
<evidence type="ECO:0000256" key="5">
    <source>
        <dbReference type="ARBA" id="ARBA00011245"/>
    </source>
</evidence>
<dbReference type="GO" id="GO:0004034">
    <property type="term" value="F:aldose 1-epimerase activity"/>
    <property type="evidence" value="ECO:0007669"/>
    <property type="project" value="UniProtKB-EC"/>
</dbReference>